<dbReference type="Proteomes" id="UP001556367">
    <property type="component" value="Unassembled WGS sequence"/>
</dbReference>
<reference evidence="3" key="1">
    <citation type="submission" date="2024-06" db="EMBL/GenBank/DDBJ databases">
        <title>Multi-omics analyses provide insights into the biosynthesis of the anticancer antibiotic pleurotin in Hohenbuehelia grisea.</title>
        <authorList>
            <person name="Weaver J.A."/>
            <person name="Alberti F."/>
        </authorList>
    </citation>
    <scope>NUCLEOTIDE SEQUENCE [LARGE SCALE GENOMIC DNA]</scope>
    <source>
        <strain evidence="3">T-177</strain>
    </source>
</reference>
<gene>
    <name evidence="2" type="ORF">HGRIS_002828</name>
</gene>
<feature type="transmembrane region" description="Helical" evidence="1">
    <location>
        <begin position="237"/>
        <end position="266"/>
    </location>
</feature>
<protein>
    <recommendedName>
        <fullName evidence="4">Transmembrane protein</fullName>
    </recommendedName>
</protein>
<evidence type="ECO:0000313" key="3">
    <source>
        <dbReference type="Proteomes" id="UP001556367"/>
    </source>
</evidence>
<feature type="transmembrane region" description="Helical" evidence="1">
    <location>
        <begin position="197"/>
        <end position="217"/>
    </location>
</feature>
<keyword evidence="1" id="KW-0812">Transmembrane</keyword>
<organism evidence="2 3">
    <name type="scientific">Hohenbuehelia grisea</name>
    <dbReference type="NCBI Taxonomy" id="104357"/>
    <lineage>
        <taxon>Eukaryota</taxon>
        <taxon>Fungi</taxon>
        <taxon>Dikarya</taxon>
        <taxon>Basidiomycota</taxon>
        <taxon>Agaricomycotina</taxon>
        <taxon>Agaricomycetes</taxon>
        <taxon>Agaricomycetidae</taxon>
        <taxon>Agaricales</taxon>
        <taxon>Pleurotineae</taxon>
        <taxon>Pleurotaceae</taxon>
        <taxon>Hohenbuehelia</taxon>
    </lineage>
</organism>
<keyword evidence="1" id="KW-0472">Membrane</keyword>
<evidence type="ECO:0008006" key="4">
    <source>
        <dbReference type="Google" id="ProtNLM"/>
    </source>
</evidence>
<evidence type="ECO:0000313" key="2">
    <source>
        <dbReference type="EMBL" id="KAL0956705.1"/>
    </source>
</evidence>
<accession>A0ABR3JLL8</accession>
<feature type="transmembrane region" description="Helical" evidence="1">
    <location>
        <begin position="272"/>
        <end position="292"/>
    </location>
</feature>
<comment type="caution">
    <text evidence="2">The sequence shown here is derived from an EMBL/GenBank/DDBJ whole genome shotgun (WGS) entry which is preliminary data.</text>
</comment>
<name>A0ABR3JLL8_9AGAR</name>
<sequence length="294" mass="31238">MTVAWKQYVTQFLSVCPYSSCAFNVSPSGCNVQSEFKLLLILYKRQAEYPSFFQLTFESLFVLRPLLNLSTSFRAHDIIITMPSFKTLSLIATFAFAAFTGASPMPTSELAIRTAPKPLPQVIQDCHGSLKPLTAKLTAAVGVNVGLDLAVITPIIADIKVVLNVAIRDAKACVGRPKKEILTLGIRVFAALDIAKILGALLVDLFAAIGIVLQVALKVNNTACVSLLRELGELIAVLLSVVLDLVGGLLAGLLLPLIAGVLHIVISLNVGGLLKCLGLGLNLGLGINLLGIRL</sequence>
<keyword evidence="1" id="KW-1133">Transmembrane helix</keyword>
<evidence type="ECO:0000256" key="1">
    <source>
        <dbReference type="SAM" id="Phobius"/>
    </source>
</evidence>
<keyword evidence="3" id="KW-1185">Reference proteome</keyword>
<dbReference type="EMBL" id="JASNQZ010000006">
    <property type="protein sequence ID" value="KAL0956705.1"/>
    <property type="molecule type" value="Genomic_DNA"/>
</dbReference>
<proteinExistence type="predicted"/>